<keyword evidence="3" id="KW-1185">Reference proteome</keyword>
<dbReference type="EMBL" id="JAKRRX010000003">
    <property type="protein sequence ID" value="MCW8332407.1"/>
    <property type="molecule type" value="Genomic_DNA"/>
</dbReference>
<dbReference type="AlphaFoldDB" id="A0A9X3CB40"/>
<feature type="transmembrane region" description="Helical" evidence="1">
    <location>
        <begin position="82"/>
        <end position="104"/>
    </location>
</feature>
<keyword evidence="1" id="KW-0472">Membrane</keyword>
<keyword evidence="1" id="KW-1133">Transmembrane helix</keyword>
<keyword evidence="1" id="KW-0812">Transmembrane</keyword>
<evidence type="ECO:0000313" key="3">
    <source>
        <dbReference type="Proteomes" id="UP001155586"/>
    </source>
</evidence>
<reference evidence="2" key="1">
    <citation type="submission" date="2022-02" db="EMBL/GenBank/DDBJ databases">
        <title>Vibrio sp. nov., a new bacterium isolated from Bohai sea, China.</title>
        <authorList>
            <person name="Yuan Y."/>
        </authorList>
    </citation>
    <scope>NUCLEOTIDE SEQUENCE</scope>
    <source>
        <strain evidence="2">DBSS07</strain>
    </source>
</reference>
<organism evidence="2 3">
    <name type="scientific">Vibrio paucivorans</name>
    <dbReference type="NCBI Taxonomy" id="2829489"/>
    <lineage>
        <taxon>Bacteria</taxon>
        <taxon>Pseudomonadati</taxon>
        <taxon>Pseudomonadota</taxon>
        <taxon>Gammaproteobacteria</taxon>
        <taxon>Vibrionales</taxon>
        <taxon>Vibrionaceae</taxon>
        <taxon>Vibrio</taxon>
    </lineage>
</organism>
<proteinExistence type="predicted"/>
<accession>A0A9X3CB40</accession>
<sequence length="126" mass="13907">MRKLSQHIRGYWSLFMIMIVVLACFGSTLASTNGAMGVTSTTNSQNFAAGESNGVSTLSLEQEPCKLITQLLNHAQSGWEQFAPALLLFTIVLATSVRFTLVAAKTEVIPIQPKRRIHLKHCIFQE</sequence>
<evidence type="ECO:0008006" key="4">
    <source>
        <dbReference type="Google" id="ProtNLM"/>
    </source>
</evidence>
<feature type="transmembrane region" description="Helical" evidence="1">
    <location>
        <begin position="12"/>
        <end position="30"/>
    </location>
</feature>
<gene>
    <name evidence="2" type="ORF">MD483_00975</name>
</gene>
<dbReference type="PROSITE" id="PS51257">
    <property type="entry name" value="PROKAR_LIPOPROTEIN"/>
    <property type="match status" value="1"/>
</dbReference>
<name>A0A9X3CB40_9VIBR</name>
<protein>
    <recommendedName>
        <fullName evidence="4">Copper resistance protein</fullName>
    </recommendedName>
</protein>
<evidence type="ECO:0000256" key="1">
    <source>
        <dbReference type="SAM" id="Phobius"/>
    </source>
</evidence>
<comment type="caution">
    <text evidence="2">The sequence shown here is derived from an EMBL/GenBank/DDBJ whole genome shotgun (WGS) entry which is preliminary data.</text>
</comment>
<evidence type="ECO:0000313" key="2">
    <source>
        <dbReference type="EMBL" id="MCW8332407.1"/>
    </source>
</evidence>
<dbReference type="Proteomes" id="UP001155586">
    <property type="component" value="Unassembled WGS sequence"/>
</dbReference>
<dbReference type="RefSeq" id="WP_265686183.1">
    <property type="nucleotide sequence ID" value="NZ_JAKRRX010000003.1"/>
</dbReference>